<dbReference type="InterPro" id="IPR051682">
    <property type="entry name" value="Mito_Persulfide_Diox"/>
</dbReference>
<dbReference type="OrthoDB" id="9784009at2"/>
<dbReference type="InterPro" id="IPR001763">
    <property type="entry name" value="Rhodanese-like_dom"/>
</dbReference>
<name>A0A1H9X6Q9_9BACI</name>
<keyword evidence="4" id="KW-1185">Reference proteome</keyword>
<dbReference type="PROSITE" id="PS50206">
    <property type="entry name" value="RHODANESE_3"/>
    <property type="match status" value="2"/>
</dbReference>
<dbReference type="GO" id="GO:0070813">
    <property type="term" value="P:hydrogen sulfide metabolic process"/>
    <property type="evidence" value="ECO:0007669"/>
    <property type="project" value="TreeGrafter"/>
</dbReference>
<keyword evidence="3" id="KW-0378">Hydrolase</keyword>
<dbReference type="Pfam" id="PF00581">
    <property type="entry name" value="Rhodanese"/>
    <property type="match status" value="2"/>
</dbReference>
<dbReference type="GO" id="GO:0016787">
    <property type="term" value="F:hydrolase activity"/>
    <property type="evidence" value="ECO:0007669"/>
    <property type="project" value="UniProtKB-KW"/>
</dbReference>
<dbReference type="CDD" id="cd07724">
    <property type="entry name" value="POD-like_MBL-fold"/>
    <property type="match status" value="1"/>
</dbReference>
<sequence>MLLKYFYDDALAQASYMVGCQKTGEAAIIDPSRNIDTYFDTAEKEGMTITKVLETHIHADFVSGAREMAERSSATIYYSLEGEGDESGEYKFDSSLPQQGVRDGDQIKLGNVTFDVWHTPGHTPEHITFLLTDGAASGEPLGMFTGDFIFVGDVGRPDLLEKAAGVKDSAKKGAEQMFHSLEKAKEMDPTLQIWPGHGAGSACGKSLGSIPTTTLGYELKTNPALQYSDEKNFTDFLLDEQPVPPAYFAVMKKVNKEGAPLLRDQKTPLRYGSNVKKMDNILEADVTLVDTRSREAYSQSHIPGSINIPYDSSFTNWAGSLISYDKPVYFIASSYTFTEIIEAMNAIGLDKTAGFFTPAIVESFEEEHGTGQYEVISPEDAYEKQNNNELQILDIREDHEYEAEHVENARHMVINYLPEKGDDLPDKTLALYCGSGARSAIATSILKSKGFDVKNIKGGFMRWKKENLPTASE</sequence>
<dbReference type="RefSeq" id="WP_093055985.1">
    <property type="nucleotide sequence ID" value="NZ_FOGT01000026.1"/>
</dbReference>
<dbReference type="InterPro" id="IPR036873">
    <property type="entry name" value="Rhodanese-like_dom_sf"/>
</dbReference>
<dbReference type="GO" id="GO:0046872">
    <property type="term" value="F:metal ion binding"/>
    <property type="evidence" value="ECO:0007669"/>
    <property type="project" value="UniProtKB-KW"/>
</dbReference>
<dbReference type="Gene3D" id="3.40.250.10">
    <property type="entry name" value="Rhodanese-like domain"/>
    <property type="match status" value="2"/>
</dbReference>
<evidence type="ECO:0000256" key="1">
    <source>
        <dbReference type="ARBA" id="ARBA00022723"/>
    </source>
</evidence>
<gene>
    <name evidence="3" type="ORF">SAMN05518684_12625</name>
</gene>
<evidence type="ECO:0000313" key="3">
    <source>
        <dbReference type="EMBL" id="SES41557.1"/>
    </source>
</evidence>
<dbReference type="FunFam" id="3.60.15.10:FF:000030">
    <property type="entry name" value="Metallo-beta-lactamase family protein"/>
    <property type="match status" value="1"/>
</dbReference>
<dbReference type="GO" id="GO:0006749">
    <property type="term" value="P:glutathione metabolic process"/>
    <property type="evidence" value="ECO:0007669"/>
    <property type="project" value="InterPro"/>
</dbReference>
<dbReference type="AlphaFoldDB" id="A0A1H9X6Q9"/>
<organism evidence="3 4">
    <name type="scientific">Salipaludibacillus aurantiacus</name>
    <dbReference type="NCBI Taxonomy" id="1601833"/>
    <lineage>
        <taxon>Bacteria</taxon>
        <taxon>Bacillati</taxon>
        <taxon>Bacillota</taxon>
        <taxon>Bacilli</taxon>
        <taxon>Bacillales</taxon>
        <taxon>Bacillaceae</taxon>
    </lineage>
</organism>
<dbReference type="SUPFAM" id="SSF56281">
    <property type="entry name" value="Metallo-hydrolase/oxidoreductase"/>
    <property type="match status" value="1"/>
</dbReference>
<dbReference type="CDD" id="cd00158">
    <property type="entry name" value="RHOD"/>
    <property type="match status" value="1"/>
</dbReference>
<dbReference type="SMART" id="SM00450">
    <property type="entry name" value="RHOD"/>
    <property type="match status" value="2"/>
</dbReference>
<dbReference type="PANTHER" id="PTHR43084:SF1">
    <property type="entry name" value="PERSULFIDE DIOXYGENASE ETHE1, MITOCHONDRIAL"/>
    <property type="match status" value="1"/>
</dbReference>
<evidence type="ECO:0000313" key="4">
    <source>
        <dbReference type="Proteomes" id="UP000198571"/>
    </source>
</evidence>
<dbReference type="InterPro" id="IPR044528">
    <property type="entry name" value="POD-like_MBL-fold"/>
</dbReference>
<dbReference type="Proteomes" id="UP000198571">
    <property type="component" value="Unassembled WGS sequence"/>
</dbReference>
<dbReference type="SUPFAM" id="SSF52821">
    <property type="entry name" value="Rhodanese/Cell cycle control phosphatase"/>
    <property type="match status" value="2"/>
</dbReference>
<feature type="domain" description="Rhodanese" evidence="2">
    <location>
        <begin position="386"/>
        <end position="472"/>
    </location>
</feature>
<proteinExistence type="predicted"/>
<dbReference type="EMBL" id="FOGT01000026">
    <property type="protein sequence ID" value="SES41557.1"/>
    <property type="molecule type" value="Genomic_DNA"/>
</dbReference>
<protein>
    <submittedName>
        <fullName evidence="3">Hydroxyacylglutathione hydrolase</fullName>
    </submittedName>
</protein>
<dbReference type="InterPro" id="IPR036866">
    <property type="entry name" value="RibonucZ/Hydroxyglut_hydro"/>
</dbReference>
<feature type="domain" description="Rhodanese" evidence="2">
    <location>
        <begin position="282"/>
        <end position="330"/>
    </location>
</feature>
<keyword evidence="1" id="KW-0479">Metal-binding</keyword>
<dbReference type="GO" id="GO:0050313">
    <property type="term" value="F:sulfur dioxygenase activity"/>
    <property type="evidence" value="ECO:0007669"/>
    <property type="project" value="InterPro"/>
</dbReference>
<dbReference type="Gene3D" id="3.60.15.10">
    <property type="entry name" value="Ribonuclease Z/Hydroxyacylglutathione hydrolase-like"/>
    <property type="match status" value="1"/>
</dbReference>
<dbReference type="SMART" id="SM00849">
    <property type="entry name" value="Lactamase_B"/>
    <property type="match status" value="1"/>
</dbReference>
<dbReference type="PANTHER" id="PTHR43084">
    <property type="entry name" value="PERSULFIDE DIOXYGENASE ETHE1"/>
    <property type="match status" value="1"/>
</dbReference>
<reference evidence="4" key="1">
    <citation type="submission" date="2016-10" db="EMBL/GenBank/DDBJ databases">
        <authorList>
            <person name="Varghese N."/>
            <person name="Submissions S."/>
        </authorList>
    </citation>
    <scope>NUCLEOTIDE SEQUENCE [LARGE SCALE GENOMIC DNA]</scope>
    <source>
        <strain evidence="4">S9</strain>
    </source>
</reference>
<dbReference type="Pfam" id="PF00753">
    <property type="entry name" value="Lactamase_B"/>
    <property type="match status" value="1"/>
</dbReference>
<accession>A0A1H9X6Q9</accession>
<dbReference type="STRING" id="1601833.SAMN05518684_12625"/>
<dbReference type="InterPro" id="IPR001279">
    <property type="entry name" value="Metallo-B-lactamas"/>
</dbReference>
<evidence type="ECO:0000259" key="2">
    <source>
        <dbReference type="PROSITE" id="PS50206"/>
    </source>
</evidence>